<dbReference type="GO" id="GO:0034599">
    <property type="term" value="P:cellular response to oxidative stress"/>
    <property type="evidence" value="ECO:0007669"/>
    <property type="project" value="TreeGrafter"/>
</dbReference>
<dbReference type="Pfam" id="PF00255">
    <property type="entry name" value="GSHPx"/>
    <property type="match status" value="1"/>
</dbReference>
<dbReference type="GO" id="GO:0004601">
    <property type="term" value="F:peroxidase activity"/>
    <property type="evidence" value="ECO:0007669"/>
    <property type="project" value="UniProtKB-KW"/>
</dbReference>
<keyword evidence="2 5" id="KW-0575">Peroxidase</keyword>
<dbReference type="PRINTS" id="PR01011">
    <property type="entry name" value="GLUTPROXDASE"/>
</dbReference>
<dbReference type="PROSITE" id="PS51355">
    <property type="entry name" value="GLUTATHIONE_PEROXID_3"/>
    <property type="match status" value="1"/>
</dbReference>
<evidence type="ECO:0000259" key="7">
    <source>
        <dbReference type="PROSITE" id="PS51352"/>
    </source>
</evidence>
<sequence length="201" mass="22040">MHRTMLNPISRFATAALLALGAQLFSPSASAAQSAPAASATCPALLNQTFPRLQDDKPESLCQYAGKVILVVNTASYCGFTPQYKGLEALYREYGKQGLVVLGFPSNDFHQEMDNNAKIAAFCKDTYNVQFPMFAPSHVTEPKPNALFEQLILATGDQPKWNFYKYLIGRDGKVVGVYPSLVSPDNKDFVAKIKTLLAQKP</sequence>
<dbReference type="InterPro" id="IPR036249">
    <property type="entry name" value="Thioredoxin-like_sf"/>
</dbReference>
<dbReference type="PIRSF" id="PIRSF000303">
    <property type="entry name" value="Glutathion_perox"/>
    <property type="match status" value="1"/>
</dbReference>
<accession>A0A8I1MYV6</accession>
<dbReference type="PANTHER" id="PTHR11592">
    <property type="entry name" value="GLUTATHIONE PEROXIDASE"/>
    <property type="match status" value="1"/>
</dbReference>
<dbReference type="InterPro" id="IPR000889">
    <property type="entry name" value="Glutathione_peroxidase"/>
</dbReference>
<comment type="similarity">
    <text evidence="1 5">Belongs to the glutathione peroxidase family.</text>
</comment>
<feature type="signal peptide" evidence="6">
    <location>
        <begin position="1"/>
        <end position="31"/>
    </location>
</feature>
<dbReference type="InterPro" id="IPR013766">
    <property type="entry name" value="Thioredoxin_domain"/>
</dbReference>
<dbReference type="AlphaFoldDB" id="A0A8I1MYV6"/>
<comment type="caution">
    <text evidence="8">The sequence shown here is derived from an EMBL/GenBank/DDBJ whole genome shotgun (WGS) entry which is preliminary data.</text>
</comment>
<feature type="domain" description="Thioredoxin" evidence="7">
    <location>
        <begin position="29"/>
        <end position="198"/>
    </location>
</feature>
<dbReference type="PROSITE" id="PS00460">
    <property type="entry name" value="GLUTATHIONE_PEROXID_1"/>
    <property type="match status" value="1"/>
</dbReference>
<evidence type="ECO:0000256" key="6">
    <source>
        <dbReference type="SAM" id="SignalP"/>
    </source>
</evidence>
<evidence type="ECO:0000256" key="5">
    <source>
        <dbReference type="RuleBase" id="RU000499"/>
    </source>
</evidence>
<dbReference type="PANTHER" id="PTHR11592:SF78">
    <property type="entry name" value="GLUTATHIONE PEROXIDASE"/>
    <property type="match status" value="1"/>
</dbReference>
<keyword evidence="3 5" id="KW-0560">Oxidoreductase</keyword>
<evidence type="ECO:0000256" key="4">
    <source>
        <dbReference type="PIRSR" id="PIRSR000303-1"/>
    </source>
</evidence>
<dbReference type="InterPro" id="IPR029759">
    <property type="entry name" value="GPX_AS"/>
</dbReference>
<dbReference type="Gene3D" id="3.40.30.10">
    <property type="entry name" value="Glutaredoxin"/>
    <property type="match status" value="1"/>
</dbReference>
<dbReference type="PROSITE" id="PS51352">
    <property type="entry name" value="THIOREDOXIN_2"/>
    <property type="match status" value="1"/>
</dbReference>
<organism evidence="8 9">
    <name type="scientific">Thiomonas arsenitoxydans (strain DSM 22701 / CIP 110005 / 3As)</name>
    <dbReference type="NCBI Taxonomy" id="426114"/>
    <lineage>
        <taxon>Bacteria</taxon>
        <taxon>Pseudomonadati</taxon>
        <taxon>Pseudomonadota</taxon>
        <taxon>Betaproteobacteria</taxon>
        <taxon>Burkholderiales</taxon>
        <taxon>Thiomonas</taxon>
    </lineage>
</organism>
<evidence type="ECO:0000313" key="8">
    <source>
        <dbReference type="EMBL" id="MBN8744497.1"/>
    </source>
</evidence>
<feature type="active site" evidence="4">
    <location>
        <position position="78"/>
    </location>
</feature>
<evidence type="ECO:0000256" key="3">
    <source>
        <dbReference type="ARBA" id="ARBA00023002"/>
    </source>
</evidence>
<dbReference type="RefSeq" id="WP_276730373.1">
    <property type="nucleotide sequence ID" value="NZ_JAFKMR010000018.1"/>
</dbReference>
<feature type="chain" id="PRO_5034385868" description="Glutathione peroxidase" evidence="6">
    <location>
        <begin position="32"/>
        <end position="201"/>
    </location>
</feature>
<evidence type="ECO:0000256" key="1">
    <source>
        <dbReference type="ARBA" id="ARBA00006926"/>
    </source>
</evidence>
<proteinExistence type="inferred from homology"/>
<dbReference type="CDD" id="cd00340">
    <property type="entry name" value="GSH_Peroxidase"/>
    <property type="match status" value="1"/>
</dbReference>
<dbReference type="SUPFAM" id="SSF52833">
    <property type="entry name" value="Thioredoxin-like"/>
    <property type="match status" value="1"/>
</dbReference>
<evidence type="ECO:0000313" key="9">
    <source>
        <dbReference type="Proteomes" id="UP000664800"/>
    </source>
</evidence>
<protein>
    <recommendedName>
        <fullName evidence="5">Glutathione peroxidase</fullName>
    </recommendedName>
</protein>
<name>A0A8I1MYV6_THIA3</name>
<dbReference type="EMBL" id="JAFKMR010000018">
    <property type="protein sequence ID" value="MBN8744497.1"/>
    <property type="molecule type" value="Genomic_DNA"/>
</dbReference>
<gene>
    <name evidence="8" type="ORF">J0I24_09340</name>
</gene>
<reference evidence="8" key="1">
    <citation type="submission" date="2021-02" db="EMBL/GenBank/DDBJ databases">
        <title>Thiocyanate and organic carbon inputs drive convergent selection for specific autotrophic Afipia and Thiobacillus strains within complex microbiomes.</title>
        <authorList>
            <person name="Huddy R.J."/>
            <person name="Sachdeva R."/>
            <person name="Kadzinga F."/>
            <person name="Kantor R.S."/>
            <person name="Harrison S.T.L."/>
            <person name="Banfield J.F."/>
        </authorList>
    </citation>
    <scope>NUCLEOTIDE SEQUENCE</scope>
    <source>
        <strain evidence="8">SCN18_13_7_16_R3_B_64_19</strain>
    </source>
</reference>
<keyword evidence="6" id="KW-0732">Signal</keyword>
<evidence type="ECO:0000256" key="2">
    <source>
        <dbReference type="ARBA" id="ARBA00022559"/>
    </source>
</evidence>
<dbReference type="Proteomes" id="UP000664800">
    <property type="component" value="Unassembled WGS sequence"/>
</dbReference>